<evidence type="ECO:0000256" key="1">
    <source>
        <dbReference type="ARBA" id="ARBA00004651"/>
    </source>
</evidence>
<evidence type="ECO:0000256" key="2">
    <source>
        <dbReference type="ARBA" id="ARBA00022475"/>
    </source>
</evidence>
<accession>A0ABR9SGB0</accession>
<keyword evidence="8" id="KW-1185">Reference proteome</keyword>
<evidence type="ECO:0000256" key="4">
    <source>
        <dbReference type="ARBA" id="ARBA00022989"/>
    </source>
</evidence>
<keyword evidence="2" id="KW-1003">Cell membrane</keyword>
<comment type="caution">
    <text evidence="7">The sequence shown here is derived from an EMBL/GenBank/DDBJ whole genome shotgun (WGS) entry which is preliminary data.</text>
</comment>
<dbReference type="RefSeq" id="WP_193780841.1">
    <property type="nucleotide sequence ID" value="NZ_JADDOJ010000045.1"/>
</dbReference>
<evidence type="ECO:0000313" key="8">
    <source>
        <dbReference type="Proteomes" id="UP000715965"/>
    </source>
</evidence>
<evidence type="ECO:0000256" key="5">
    <source>
        <dbReference type="ARBA" id="ARBA00023136"/>
    </source>
</evidence>
<feature type="transmembrane region" description="Helical" evidence="6">
    <location>
        <begin position="249"/>
        <end position="273"/>
    </location>
</feature>
<gene>
    <name evidence="7" type="ORF">IM725_12030</name>
</gene>
<dbReference type="EMBL" id="JADDOJ010000045">
    <property type="protein sequence ID" value="MBE7941300.1"/>
    <property type="molecule type" value="Genomic_DNA"/>
</dbReference>
<keyword evidence="4 6" id="KW-1133">Transmembrane helix</keyword>
<protein>
    <submittedName>
        <fullName evidence="7">Branched-chain amino acid ABC transporter permease</fullName>
    </submittedName>
</protein>
<evidence type="ECO:0000256" key="6">
    <source>
        <dbReference type="SAM" id="Phobius"/>
    </source>
</evidence>
<feature type="transmembrane region" description="Helical" evidence="6">
    <location>
        <begin position="12"/>
        <end position="29"/>
    </location>
</feature>
<dbReference type="PANTHER" id="PTHR30482:SF17">
    <property type="entry name" value="ABC TRANSPORTER ATP-BINDING PROTEIN"/>
    <property type="match status" value="1"/>
</dbReference>
<feature type="transmembrane region" description="Helical" evidence="6">
    <location>
        <begin position="62"/>
        <end position="80"/>
    </location>
</feature>
<dbReference type="Pfam" id="PF02653">
    <property type="entry name" value="BPD_transp_2"/>
    <property type="match status" value="1"/>
</dbReference>
<feature type="transmembrane region" description="Helical" evidence="6">
    <location>
        <begin position="35"/>
        <end position="55"/>
    </location>
</feature>
<feature type="transmembrane region" description="Helical" evidence="6">
    <location>
        <begin position="211"/>
        <end position="229"/>
    </location>
</feature>
<comment type="subcellular location">
    <subcellularLocation>
        <location evidence="1">Cell membrane</location>
        <topology evidence="1">Multi-pass membrane protein</topology>
    </subcellularLocation>
</comment>
<organism evidence="7 8">
    <name type="scientific">Ramlibacter aquaticus</name>
    <dbReference type="NCBI Taxonomy" id="2780094"/>
    <lineage>
        <taxon>Bacteria</taxon>
        <taxon>Pseudomonadati</taxon>
        <taxon>Pseudomonadota</taxon>
        <taxon>Betaproteobacteria</taxon>
        <taxon>Burkholderiales</taxon>
        <taxon>Comamonadaceae</taxon>
        <taxon>Ramlibacter</taxon>
    </lineage>
</organism>
<feature type="transmembrane region" description="Helical" evidence="6">
    <location>
        <begin position="285"/>
        <end position="305"/>
    </location>
</feature>
<keyword evidence="5 6" id="KW-0472">Membrane</keyword>
<dbReference type="CDD" id="cd06581">
    <property type="entry name" value="TM_PBP1_LivM_like"/>
    <property type="match status" value="1"/>
</dbReference>
<feature type="transmembrane region" description="Helical" evidence="6">
    <location>
        <begin position="110"/>
        <end position="128"/>
    </location>
</feature>
<dbReference type="InterPro" id="IPR043428">
    <property type="entry name" value="LivM-like"/>
</dbReference>
<evidence type="ECO:0000256" key="3">
    <source>
        <dbReference type="ARBA" id="ARBA00022692"/>
    </source>
</evidence>
<feature type="transmembrane region" description="Helical" evidence="6">
    <location>
        <begin position="165"/>
        <end position="190"/>
    </location>
</feature>
<evidence type="ECO:0000313" key="7">
    <source>
        <dbReference type="EMBL" id="MBE7941300.1"/>
    </source>
</evidence>
<name>A0ABR9SGB0_9BURK</name>
<dbReference type="Proteomes" id="UP000715965">
    <property type="component" value="Unassembled WGS sequence"/>
</dbReference>
<feature type="transmembrane region" description="Helical" evidence="6">
    <location>
        <begin position="86"/>
        <end position="105"/>
    </location>
</feature>
<sequence length="340" mass="37061">MHKPYDFLRRHRVAVVLLFLLVFPLLMPYDALAVNILVFGLFAVGFNLLFGYTGLLSFGHAAFLGTGSYLTGMAIVHAHLPWPVALGVGVLAATLAGLVIGFLAIRTRGIYFAMVTLALGQIAYYAFYKAEKWTGGENGLRGVQVAPMDIAGLHIDFTNPTTKYYVIYIFVALALWFVSRILASPFGAVLEAIRENEKRAAACGYDVQRSKLLVFVLSAAICGLAGGLRAIHLSVVPIDSLHYLQSGQAVMMCLLGGMGTFFGPFVGAAVFLYLEDTVTTMTRHWMAVVGTVFMLFVLFFPRGIWGSLLHAWERRIHIPPAQSLTGADDALPGPLPEEAR</sequence>
<reference evidence="7 8" key="1">
    <citation type="submission" date="2020-10" db="EMBL/GenBank/DDBJ databases">
        <title>Draft genome of Ramlibacter aquaticus LMG 30558.</title>
        <authorList>
            <person name="Props R."/>
        </authorList>
    </citation>
    <scope>NUCLEOTIDE SEQUENCE [LARGE SCALE GENOMIC DNA]</scope>
    <source>
        <strain evidence="7 8">LMG 30558</strain>
    </source>
</reference>
<dbReference type="PANTHER" id="PTHR30482">
    <property type="entry name" value="HIGH-AFFINITY BRANCHED-CHAIN AMINO ACID TRANSPORT SYSTEM PERMEASE"/>
    <property type="match status" value="1"/>
</dbReference>
<dbReference type="InterPro" id="IPR001851">
    <property type="entry name" value="ABC_transp_permease"/>
</dbReference>
<proteinExistence type="predicted"/>
<keyword evidence="3 6" id="KW-0812">Transmembrane</keyword>